<feature type="compositionally biased region" description="Basic and acidic residues" evidence="1">
    <location>
        <begin position="1"/>
        <end position="24"/>
    </location>
</feature>
<feature type="region of interest" description="Disordered" evidence="1">
    <location>
        <begin position="1"/>
        <end position="25"/>
    </location>
</feature>
<dbReference type="AlphaFoldDB" id="G0N6V5"/>
<dbReference type="HOGENOM" id="CLU_2075227_0_0_1"/>
<keyword evidence="3" id="KW-1185">Reference proteome</keyword>
<accession>G0N6V5</accession>
<organism evidence="3">
    <name type="scientific">Caenorhabditis brenneri</name>
    <name type="common">Nematode worm</name>
    <dbReference type="NCBI Taxonomy" id="135651"/>
    <lineage>
        <taxon>Eukaryota</taxon>
        <taxon>Metazoa</taxon>
        <taxon>Ecdysozoa</taxon>
        <taxon>Nematoda</taxon>
        <taxon>Chromadorea</taxon>
        <taxon>Rhabditida</taxon>
        <taxon>Rhabditina</taxon>
        <taxon>Rhabditomorpha</taxon>
        <taxon>Rhabditoidea</taxon>
        <taxon>Rhabditidae</taxon>
        <taxon>Peloderinae</taxon>
        <taxon>Caenorhabditis</taxon>
    </lineage>
</organism>
<evidence type="ECO:0000256" key="1">
    <source>
        <dbReference type="SAM" id="MobiDB-lite"/>
    </source>
</evidence>
<protein>
    <submittedName>
        <fullName evidence="2">Uncharacterized protein</fullName>
    </submittedName>
</protein>
<dbReference type="EMBL" id="GL379845">
    <property type="protein sequence ID" value="EGT54010.1"/>
    <property type="molecule type" value="Genomic_DNA"/>
</dbReference>
<sequence length="118" mass="13701">MREEYKESMDSRKSKPGPDLRYAESEADVEQNLVSYIPEGSWRSHHQLYGSTPNVDFLYQFAILYTKYNGAVGREQFHSAACNYLTRNSPQVGQKFFRRLSHGFQNLLTLQHMAVTFS</sequence>
<dbReference type="InParanoid" id="G0N6V5"/>
<name>G0N6V5_CAEBE</name>
<reference evidence="3" key="1">
    <citation type="submission" date="2011-07" db="EMBL/GenBank/DDBJ databases">
        <authorList>
            <consortium name="Caenorhabditis brenneri Sequencing and Analysis Consortium"/>
            <person name="Wilson R.K."/>
        </authorList>
    </citation>
    <scope>NUCLEOTIDE SEQUENCE [LARGE SCALE GENOMIC DNA]</scope>
    <source>
        <strain evidence="3">PB2801</strain>
    </source>
</reference>
<proteinExistence type="predicted"/>
<evidence type="ECO:0000313" key="3">
    <source>
        <dbReference type="Proteomes" id="UP000008068"/>
    </source>
</evidence>
<evidence type="ECO:0000313" key="2">
    <source>
        <dbReference type="EMBL" id="EGT54010.1"/>
    </source>
</evidence>
<dbReference type="Proteomes" id="UP000008068">
    <property type="component" value="Unassembled WGS sequence"/>
</dbReference>
<gene>
    <name evidence="2" type="ORF">CAEBREN_21261</name>
</gene>